<dbReference type="Pfam" id="PF16193">
    <property type="entry name" value="AAA_assoc_2"/>
    <property type="match status" value="1"/>
</dbReference>
<dbReference type="PANTHER" id="PTHR13779:SF7">
    <property type="entry name" value="ATPASE WRNIP1"/>
    <property type="match status" value="1"/>
</dbReference>
<dbReference type="InterPro" id="IPR006642">
    <property type="entry name" value="Rad18_UBZ4"/>
</dbReference>
<organism evidence="12 13">
    <name type="scientific">Porites lobata</name>
    <dbReference type="NCBI Taxonomy" id="104759"/>
    <lineage>
        <taxon>Eukaryota</taxon>
        <taxon>Metazoa</taxon>
        <taxon>Cnidaria</taxon>
        <taxon>Anthozoa</taxon>
        <taxon>Hexacorallia</taxon>
        <taxon>Scleractinia</taxon>
        <taxon>Fungiina</taxon>
        <taxon>Poritidae</taxon>
        <taxon>Porites</taxon>
    </lineage>
</organism>
<keyword evidence="8 9" id="KW-0234">DNA repair</keyword>
<dbReference type="Pfam" id="PF00004">
    <property type="entry name" value="AAA"/>
    <property type="match status" value="1"/>
</dbReference>
<evidence type="ECO:0000256" key="2">
    <source>
        <dbReference type="ARBA" id="ARBA00022723"/>
    </source>
</evidence>
<feature type="compositionally biased region" description="Polar residues" evidence="10">
    <location>
        <begin position="81"/>
        <end position="111"/>
    </location>
</feature>
<dbReference type="Gene3D" id="1.10.8.60">
    <property type="match status" value="1"/>
</dbReference>
<dbReference type="EMBL" id="CALNXK010000214">
    <property type="protein sequence ID" value="CAH3176556.1"/>
    <property type="molecule type" value="Genomic_DNA"/>
</dbReference>
<keyword evidence="5 9" id="KW-0863">Zinc-finger</keyword>
<keyword evidence="2" id="KW-0479">Metal-binding</keyword>
<feature type="compositionally biased region" description="Basic and acidic residues" evidence="10">
    <location>
        <begin position="118"/>
        <end position="132"/>
    </location>
</feature>
<dbReference type="InterPro" id="IPR032423">
    <property type="entry name" value="AAA_assoc_2"/>
</dbReference>
<dbReference type="CDD" id="cd00009">
    <property type="entry name" value="AAA"/>
    <property type="match status" value="1"/>
</dbReference>
<dbReference type="SUPFAM" id="SSF52540">
    <property type="entry name" value="P-loop containing nucleoside triphosphate hydrolases"/>
    <property type="match status" value="1"/>
</dbReference>
<evidence type="ECO:0000256" key="3">
    <source>
        <dbReference type="ARBA" id="ARBA00022741"/>
    </source>
</evidence>
<dbReference type="InterPro" id="IPR051314">
    <property type="entry name" value="AAA_ATPase_RarA/MGS1/WRNIP1"/>
</dbReference>
<dbReference type="InterPro" id="IPR003593">
    <property type="entry name" value="AAA+_ATPase"/>
</dbReference>
<dbReference type="Proteomes" id="UP001159405">
    <property type="component" value="Unassembled WGS sequence"/>
</dbReference>
<comment type="caution">
    <text evidence="12">The sequence shown here is derived from an EMBL/GenBank/DDBJ whole genome shotgun (WGS) entry which is preliminary data.</text>
</comment>
<keyword evidence="6" id="KW-0862">Zinc</keyword>
<sequence length="648" mass="70862">MSQANQVDCPICGSFFSASSVNEHVNKCLNAKEASPPNEKRCTPPGTKSRHDCRNSPPLGKGSLLQRSSGFFGKRSERKVNNSLMTSPATGTLKRSLSNNFSNLAGNSDANPPSKRLKQNEAPKTSKSEPKSSENNPGLPSGTSNFVSGHSSTSSSSGKKDGQKSKNSQFLPLAERMRPKTLAEYVGQSKVLGENSLLRTLLEAEEIPSMILWGPPGCGKTTLAHIVANSARRSNKARFVQLSATTSGINDVKEVVKVAKNEQQMLKRKTVLFVDEIHRFNKLQQDTFLPHVENGTITLIGATTENPSFQLNNALLSRCRVIVLEKLSTEHVEQILKHALDSLGVFTTKRDSLDTSQVHLSSEYSDYHVVVEEEAIKALANLCDGDARIALNGLQLAVQSQVSAVKRKAQNNTNSSNSMSLSLHQNGECFKRGTLPSYAANDTLESSEKKTVFVNVSHIKEGLQRTHLLYDRNGEEHYNIISAMHKSIRGGDENAALYWLARMLVGGEDPLYVARRLVRCASEDIGKCLADPQALNQAVAAYQACHFIGMPECDVILAQAAVYLARASKSIEVYNAYSEAKKLVNGWEGPQPSVPLHIRNAPTKLMKGLGYGAGYKYNPAFDGPVDQTYLPPEVLGVDFFAWSKKEKK</sequence>
<evidence type="ECO:0000313" key="12">
    <source>
        <dbReference type="EMBL" id="CAH3176556.1"/>
    </source>
</evidence>
<evidence type="ECO:0000256" key="5">
    <source>
        <dbReference type="ARBA" id="ARBA00022771"/>
    </source>
</evidence>
<feature type="compositionally biased region" description="Low complexity" evidence="10">
    <location>
        <begin position="148"/>
        <end position="157"/>
    </location>
</feature>
<comment type="similarity">
    <text evidence="1">Belongs to the AAA ATPase family. RarA/MGS1/WRNIP1 subfamily.</text>
</comment>
<evidence type="ECO:0000256" key="8">
    <source>
        <dbReference type="ARBA" id="ARBA00023204"/>
    </source>
</evidence>
<dbReference type="InterPro" id="IPR003959">
    <property type="entry name" value="ATPase_AAA_core"/>
</dbReference>
<keyword evidence="13" id="KW-1185">Reference proteome</keyword>
<keyword evidence="7" id="KW-0067">ATP-binding</keyword>
<gene>
    <name evidence="12" type="ORF">PLOB_00018252</name>
</gene>
<evidence type="ECO:0000256" key="1">
    <source>
        <dbReference type="ARBA" id="ARBA00008959"/>
    </source>
</evidence>
<dbReference type="CDD" id="cd18139">
    <property type="entry name" value="HLD_clamp_RarA"/>
    <property type="match status" value="1"/>
</dbReference>
<proteinExistence type="inferred from homology"/>
<protein>
    <recommendedName>
        <fullName evidence="11">UBZ4-type domain-containing protein</fullName>
    </recommendedName>
</protein>
<name>A0ABN8RGJ2_9CNID</name>
<keyword evidence="4 9" id="KW-0227">DNA damage</keyword>
<dbReference type="InterPro" id="IPR008921">
    <property type="entry name" value="DNA_pol3_clamp-load_cplx_C"/>
</dbReference>
<evidence type="ECO:0000313" key="13">
    <source>
        <dbReference type="Proteomes" id="UP001159405"/>
    </source>
</evidence>
<dbReference type="PANTHER" id="PTHR13779">
    <property type="entry name" value="WERNER HELICASE-INTERACTING PROTEIN 1 FAMILY MEMBER"/>
    <property type="match status" value="1"/>
</dbReference>
<keyword evidence="3" id="KW-0547">Nucleotide-binding</keyword>
<dbReference type="Gene3D" id="1.10.3710.10">
    <property type="entry name" value="DNA polymerase III clamp loader subunits, C-terminal domain"/>
    <property type="match status" value="1"/>
</dbReference>
<evidence type="ECO:0000256" key="4">
    <source>
        <dbReference type="ARBA" id="ARBA00022763"/>
    </source>
</evidence>
<dbReference type="InterPro" id="IPR021886">
    <property type="entry name" value="MgsA_C"/>
</dbReference>
<feature type="region of interest" description="Disordered" evidence="10">
    <location>
        <begin position="31"/>
        <end position="175"/>
    </location>
</feature>
<feature type="domain" description="UBZ4-type" evidence="11">
    <location>
        <begin position="6"/>
        <end position="33"/>
    </location>
</feature>
<evidence type="ECO:0000256" key="6">
    <source>
        <dbReference type="ARBA" id="ARBA00022833"/>
    </source>
</evidence>
<evidence type="ECO:0000256" key="10">
    <source>
        <dbReference type="SAM" id="MobiDB-lite"/>
    </source>
</evidence>
<dbReference type="Pfam" id="PF12002">
    <property type="entry name" value="MgsA_C"/>
    <property type="match status" value="1"/>
</dbReference>
<evidence type="ECO:0000259" key="11">
    <source>
        <dbReference type="PROSITE" id="PS51908"/>
    </source>
</evidence>
<dbReference type="PROSITE" id="PS51908">
    <property type="entry name" value="ZF_UBZ4"/>
    <property type="match status" value="1"/>
</dbReference>
<evidence type="ECO:0000256" key="7">
    <source>
        <dbReference type="ARBA" id="ARBA00022840"/>
    </source>
</evidence>
<dbReference type="Gene3D" id="1.20.272.10">
    <property type="match status" value="1"/>
</dbReference>
<reference evidence="12 13" key="1">
    <citation type="submission" date="2022-05" db="EMBL/GenBank/DDBJ databases">
        <authorList>
            <consortium name="Genoscope - CEA"/>
            <person name="William W."/>
        </authorList>
    </citation>
    <scope>NUCLEOTIDE SEQUENCE [LARGE SCALE GENOMIC DNA]</scope>
</reference>
<dbReference type="SMART" id="SM00382">
    <property type="entry name" value="AAA"/>
    <property type="match status" value="1"/>
</dbReference>
<dbReference type="Gene3D" id="3.40.50.300">
    <property type="entry name" value="P-loop containing nucleotide triphosphate hydrolases"/>
    <property type="match status" value="1"/>
</dbReference>
<evidence type="ECO:0000256" key="9">
    <source>
        <dbReference type="PROSITE-ProRule" id="PRU01256"/>
    </source>
</evidence>
<dbReference type="InterPro" id="IPR027417">
    <property type="entry name" value="P-loop_NTPase"/>
</dbReference>
<dbReference type="Gene3D" id="3.30.160.60">
    <property type="entry name" value="Classic Zinc Finger"/>
    <property type="match status" value="1"/>
</dbReference>
<accession>A0ABN8RGJ2</accession>
<dbReference type="SUPFAM" id="SSF48019">
    <property type="entry name" value="post-AAA+ oligomerization domain-like"/>
    <property type="match status" value="1"/>
</dbReference>